<feature type="compositionally biased region" description="Polar residues" evidence="2">
    <location>
        <begin position="209"/>
        <end position="225"/>
    </location>
</feature>
<evidence type="ECO:0000256" key="1">
    <source>
        <dbReference type="SAM" id="Coils"/>
    </source>
</evidence>
<dbReference type="EMBL" id="JARJLG010000057">
    <property type="protein sequence ID" value="KAJ7757796.1"/>
    <property type="molecule type" value="Genomic_DNA"/>
</dbReference>
<evidence type="ECO:0000313" key="3">
    <source>
        <dbReference type="EMBL" id="KAJ7757796.1"/>
    </source>
</evidence>
<organism evidence="3 4">
    <name type="scientific">Mycena maculata</name>
    <dbReference type="NCBI Taxonomy" id="230809"/>
    <lineage>
        <taxon>Eukaryota</taxon>
        <taxon>Fungi</taxon>
        <taxon>Dikarya</taxon>
        <taxon>Basidiomycota</taxon>
        <taxon>Agaricomycotina</taxon>
        <taxon>Agaricomycetes</taxon>
        <taxon>Agaricomycetidae</taxon>
        <taxon>Agaricales</taxon>
        <taxon>Marasmiineae</taxon>
        <taxon>Mycenaceae</taxon>
        <taxon>Mycena</taxon>
    </lineage>
</organism>
<feature type="region of interest" description="Disordered" evidence="2">
    <location>
        <begin position="63"/>
        <end position="108"/>
    </location>
</feature>
<feature type="region of interest" description="Disordered" evidence="2">
    <location>
        <begin position="927"/>
        <end position="955"/>
    </location>
</feature>
<dbReference type="Proteomes" id="UP001215280">
    <property type="component" value="Unassembled WGS sequence"/>
</dbReference>
<dbReference type="AlphaFoldDB" id="A0AAD7J618"/>
<keyword evidence="1" id="KW-0175">Coiled coil</keyword>
<evidence type="ECO:0000313" key="4">
    <source>
        <dbReference type="Proteomes" id="UP001215280"/>
    </source>
</evidence>
<sequence>MSEKDIVFAALLQATEQELNDYKEWLHIPVEVAATPFFAASNWAAWVKLDKYGSYLREMAHNAEKDREPLEEEPHYTPQKPQTTKHRASSEVIEISSDDEEPTPQPLKKKCVHKVKEEPQNEPLSVPTPGPLKLTKSLTKNGRIMISQRESVEKVVQLKGIPERMPVPDVDTAYIIDFSGSDSKIVLGKTYTGKSKNLDRLLKAEDQDSWGNGTNGSTSRPTNLTILNDLPSRRSTHYCKGGLKCEFFDPDLLEGYERNDAEDMELTKELYSRELEQNKNDSLTSIAVTASFFRHVEKRSKCSLEGCPGTPILKRRTNGPSDNGKDMFIGCSRWQKSQEYRHTYFAIPSSVDETVLGQYMAGEPVVDADSEDEQPCCSRLMHPRHGKQTKCPHSHFQDGKLVVGAMVSHTCPVKKIVYTSQNPDVKTMVVIFRGRHSHPPWPAEKPTLEARADVDKCLTSMGTVGTTGGKLNNSATMRALLGSDLAVKHPAFRNKRKLCDVVLSRKDASTPAGLLWAGILDQYEEDLDLPVDEQYIRIVRMEGELKLTITLDSALAKLIHKVQYAVPDFTFKRVKGSLNEWEVTVWLDGDKERVSIARIYCNKATAEAFYYIFDGFFMAIKQVTGHPVRFKAFEPEGNIISLNFNMEAAQIQGLGLALIKLLGDKAPTRDPDMIVRYVVKLCSVHWTRSTDPLIGAVGQATVDYLNHFRGLKTAEDIAAWHAFCKEHPNKKLRDWYQHKISYSWLLPCYNEYLSLFPPVFWDRTPHHTNLVESAHAGTNRQTGTRLFPLEAIQMAHVADAAQAASIAAARETCIPTDRNNHDQSRFRRAAGRQSQKHQQRLQHASAEDDLAHAVQHLQDVSDAKKEASARMKVLREEKRGLGRAPRNINVGDKDGNAVLIPRVSSSMAPIPIEDDVESDIEMVDDGMSEPGSYLSRAPTPPRSRASDFDDSDGFGSALTSDYESSDFGGFGTGLGYDSSEAEWDQGDDEEHPHVGHYLLGAPGFNLQAFLNDCDVPLDHFQ</sequence>
<evidence type="ECO:0000256" key="2">
    <source>
        <dbReference type="SAM" id="MobiDB-lite"/>
    </source>
</evidence>
<comment type="caution">
    <text evidence="3">The sequence shown here is derived from an EMBL/GenBank/DDBJ whole genome shotgun (WGS) entry which is preliminary data.</text>
</comment>
<reference evidence="3" key="1">
    <citation type="submission" date="2023-03" db="EMBL/GenBank/DDBJ databases">
        <title>Massive genome expansion in bonnet fungi (Mycena s.s.) driven by repeated elements and novel gene families across ecological guilds.</title>
        <authorList>
            <consortium name="Lawrence Berkeley National Laboratory"/>
            <person name="Harder C.B."/>
            <person name="Miyauchi S."/>
            <person name="Viragh M."/>
            <person name="Kuo A."/>
            <person name="Thoen E."/>
            <person name="Andreopoulos B."/>
            <person name="Lu D."/>
            <person name="Skrede I."/>
            <person name="Drula E."/>
            <person name="Henrissat B."/>
            <person name="Morin E."/>
            <person name="Kohler A."/>
            <person name="Barry K."/>
            <person name="LaButti K."/>
            <person name="Morin E."/>
            <person name="Salamov A."/>
            <person name="Lipzen A."/>
            <person name="Mereny Z."/>
            <person name="Hegedus B."/>
            <person name="Baldrian P."/>
            <person name="Stursova M."/>
            <person name="Weitz H."/>
            <person name="Taylor A."/>
            <person name="Grigoriev I.V."/>
            <person name="Nagy L.G."/>
            <person name="Martin F."/>
            <person name="Kauserud H."/>
        </authorList>
    </citation>
    <scope>NUCLEOTIDE SEQUENCE</scope>
    <source>
        <strain evidence="3">CBHHK188m</strain>
    </source>
</reference>
<keyword evidence="4" id="KW-1185">Reference proteome</keyword>
<proteinExistence type="predicted"/>
<feature type="compositionally biased region" description="Basic and acidic residues" evidence="2">
    <location>
        <begin position="63"/>
        <end position="75"/>
    </location>
</feature>
<protein>
    <submittedName>
        <fullName evidence="3">Uncharacterized protein</fullName>
    </submittedName>
</protein>
<feature type="region of interest" description="Disordered" evidence="2">
    <location>
        <begin position="206"/>
        <end position="225"/>
    </location>
</feature>
<name>A0AAD7J618_9AGAR</name>
<accession>A0AAD7J618</accession>
<feature type="compositionally biased region" description="Basic residues" evidence="2">
    <location>
        <begin position="826"/>
        <end position="840"/>
    </location>
</feature>
<feature type="coiled-coil region" evidence="1">
    <location>
        <begin position="857"/>
        <end position="884"/>
    </location>
</feature>
<feature type="region of interest" description="Disordered" evidence="2">
    <location>
        <begin position="814"/>
        <end position="846"/>
    </location>
</feature>
<gene>
    <name evidence="3" type="ORF">DFH07DRAFT_940458</name>
</gene>